<feature type="domain" description="RecX third three-helical" evidence="7">
    <location>
        <begin position="102"/>
        <end position="144"/>
    </location>
</feature>
<evidence type="ECO:0000256" key="3">
    <source>
        <dbReference type="ARBA" id="ARBA00018111"/>
    </source>
</evidence>
<sequence length="160" mass="18351">MAEDRDRKNTLDHAMRLLTARDHGRTELETKLQKKGFDPVAVASALERLDQLDLLDDHAFAKNCVTGMARRRPEGKFKTRSRLRQKGLSDEVIEEALAKCDQSELCRNAAERKLRTLKGPPETVRKKLTTFLRNRGFDWETIRDTVELVPGGEDEMDRMG</sequence>
<dbReference type="EMBL" id="DRSQ01000050">
    <property type="protein sequence ID" value="HHE31476.1"/>
    <property type="molecule type" value="Genomic_DNA"/>
</dbReference>
<evidence type="ECO:0000256" key="2">
    <source>
        <dbReference type="ARBA" id="ARBA00009695"/>
    </source>
</evidence>
<dbReference type="GO" id="GO:0005737">
    <property type="term" value="C:cytoplasm"/>
    <property type="evidence" value="ECO:0007669"/>
    <property type="project" value="UniProtKB-SubCell"/>
</dbReference>
<dbReference type="HAMAP" id="MF_01114">
    <property type="entry name" value="RecX"/>
    <property type="match status" value="1"/>
</dbReference>
<organism evidence="9">
    <name type="scientific">Chlorobaculum parvum</name>
    <dbReference type="NCBI Taxonomy" id="274539"/>
    <lineage>
        <taxon>Bacteria</taxon>
        <taxon>Pseudomonadati</taxon>
        <taxon>Chlorobiota</taxon>
        <taxon>Chlorobiia</taxon>
        <taxon>Chlorobiales</taxon>
        <taxon>Chlorobiaceae</taxon>
        <taxon>Chlorobaculum</taxon>
    </lineage>
</organism>
<comment type="similarity">
    <text evidence="2 5">Belongs to the RecX family.</text>
</comment>
<comment type="subcellular location">
    <subcellularLocation>
        <location evidence="1 5">Cytoplasm</location>
    </subcellularLocation>
</comment>
<gene>
    <name evidence="5 9" type="primary">recX</name>
    <name evidence="9" type="ORF">ENL07_02265</name>
</gene>
<evidence type="ECO:0000256" key="4">
    <source>
        <dbReference type="ARBA" id="ARBA00022490"/>
    </source>
</evidence>
<dbReference type="Pfam" id="PF21981">
    <property type="entry name" value="RecX_HTH3"/>
    <property type="match status" value="1"/>
</dbReference>
<evidence type="ECO:0000259" key="8">
    <source>
        <dbReference type="Pfam" id="PF21982"/>
    </source>
</evidence>
<accession>A0A7C5DD90</accession>
<dbReference type="NCBIfam" id="NF001063">
    <property type="entry name" value="PRK00117.5-3"/>
    <property type="match status" value="1"/>
</dbReference>
<dbReference type="Proteomes" id="UP000886058">
    <property type="component" value="Unassembled WGS sequence"/>
</dbReference>
<dbReference type="Pfam" id="PF21982">
    <property type="entry name" value="RecX_HTH1"/>
    <property type="match status" value="1"/>
</dbReference>
<dbReference type="AlphaFoldDB" id="A0A7C5DD90"/>
<name>A0A7C5DD90_9CHLB</name>
<evidence type="ECO:0000313" key="9">
    <source>
        <dbReference type="EMBL" id="HHE31476.1"/>
    </source>
</evidence>
<evidence type="ECO:0000256" key="1">
    <source>
        <dbReference type="ARBA" id="ARBA00004496"/>
    </source>
</evidence>
<comment type="function">
    <text evidence="5">Modulates RecA activity.</text>
</comment>
<dbReference type="InterPro" id="IPR003783">
    <property type="entry name" value="Regulatory_RecX"/>
</dbReference>
<dbReference type="InterPro" id="IPR053926">
    <property type="entry name" value="RecX_HTH_1st"/>
</dbReference>
<proteinExistence type="inferred from homology"/>
<comment type="caution">
    <text evidence="9">The sequence shown here is derived from an EMBL/GenBank/DDBJ whole genome shotgun (WGS) entry which is preliminary data.</text>
</comment>
<dbReference type="GO" id="GO:0006282">
    <property type="term" value="P:regulation of DNA repair"/>
    <property type="evidence" value="ECO:0007669"/>
    <property type="project" value="UniProtKB-UniRule"/>
</dbReference>
<dbReference type="PANTHER" id="PTHR33602:SF1">
    <property type="entry name" value="REGULATORY PROTEIN RECX FAMILY PROTEIN"/>
    <property type="match status" value="1"/>
</dbReference>
<evidence type="ECO:0000259" key="7">
    <source>
        <dbReference type="Pfam" id="PF21981"/>
    </source>
</evidence>
<protein>
    <recommendedName>
        <fullName evidence="3 5">Regulatory protein RecX</fullName>
    </recommendedName>
</protein>
<keyword evidence="4 5" id="KW-0963">Cytoplasm</keyword>
<reference evidence="9" key="1">
    <citation type="journal article" date="2020" name="mSystems">
        <title>Genome- and Community-Level Interaction Insights into Carbon Utilization and Element Cycling Functions of Hydrothermarchaeota in Hydrothermal Sediment.</title>
        <authorList>
            <person name="Zhou Z."/>
            <person name="Liu Y."/>
            <person name="Xu W."/>
            <person name="Pan J."/>
            <person name="Luo Z.H."/>
            <person name="Li M."/>
        </authorList>
    </citation>
    <scope>NUCLEOTIDE SEQUENCE [LARGE SCALE GENOMIC DNA]</scope>
    <source>
        <strain evidence="9">HyVt-633</strain>
    </source>
</reference>
<dbReference type="Gene3D" id="1.10.10.10">
    <property type="entry name" value="Winged helix-like DNA-binding domain superfamily/Winged helix DNA-binding domain"/>
    <property type="match status" value="3"/>
</dbReference>
<dbReference type="Pfam" id="PF02631">
    <property type="entry name" value="RecX_HTH2"/>
    <property type="match status" value="1"/>
</dbReference>
<feature type="domain" description="RecX second three-helical" evidence="6">
    <location>
        <begin position="56"/>
        <end position="97"/>
    </location>
</feature>
<dbReference type="PANTHER" id="PTHR33602">
    <property type="entry name" value="REGULATORY PROTEIN RECX FAMILY PROTEIN"/>
    <property type="match status" value="1"/>
</dbReference>
<dbReference type="InterPro" id="IPR053924">
    <property type="entry name" value="RecX_HTH_2nd"/>
</dbReference>
<evidence type="ECO:0000259" key="6">
    <source>
        <dbReference type="Pfam" id="PF02631"/>
    </source>
</evidence>
<feature type="domain" description="RecX first three-helical" evidence="8">
    <location>
        <begin position="13"/>
        <end position="49"/>
    </location>
</feature>
<dbReference type="InterPro" id="IPR036388">
    <property type="entry name" value="WH-like_DNA-bd_sf"/>
</dbReference>
<evidence type="ECO:0000256" key="5">
    <source>
        <dbReference type="HAMAP-Rule" id="MF_01114"/>
    </source>
</evidence>
<dbReference type="InterPro" id="IPR053925">
    <property type="entry name" value="RecX_HTH_3rd"/>
</dbReference>